<keyword evidence="13" id="KW-0902">Two-component regulatory system</keyword>
<evidence type="ECO:0000313" key="19">
    <source>
        <dbReference type="Proteomes" id="UP000306196"/>
    </source>
</evidence>
<dbReference type="Pfam" id="PF00672">
    <property type="entry name" value="HAMP"/>
    <property type="match status" value="1"/>
</dbReference>
<feature type="transmembrane region" description="Helical" evidence="15">
    <location>
        <begin position="12"/>
        <end position="34"/>
    </location>
</feature>
<dbReference type="EMBL" id="VAUV01000008">
    <property type="protein sequence ID" value="TLD70369.1"/>
    <property type="molecule type" value="Genomic_DNA"/>
</dbReference>
<keyword evidence="19" id="KW-1185">Reference proteome</keyword>
<comment type="subcellular location">
    <subcellularLocation>
        <location evidence="2">Cell inner membrane</location>
        <topology evidence="2">Multi-pass membrane protein</topology>
    </subcellularLocation>
</comment>
<gene>
    <name evidence="18" type="ORF">FEM03_11580</name>
</gene>
<evidence type="ECO:0000256" key="9">
    <source>
        <dbReference type="ARBA" id="ARBA00022741"/>
    </source>
</evidence>
<dbReference type="SMART" id="SM00388">
    <property type="entry name" value="HisKA"/>
    <property type="match status" value="1"/>
</dbReference>
<dbReference type="InterPro" id="IPR050980">
    <property type="entry name" value="2C_sensor_his_kinase"/>
</dbReference>
<keyword evidence="9" id="KW-0547">Nucleotide-binding</keyword>
<dbReference type="InterPro" id="IPR003594">
    <property type="entry name" value="HATPase_dom"/>
</dbReference>
<dbReference type="RefSeq" id="WP_138086425.1">
    <property type="nucleotide sequence ID" value="NZ_VAUV01000008.1"/>
</dbReference>
<feature type="transmembrane region" description="Helical" evidence="15">
    <location>
        <begin position="174"/>
        <end position="195"/>
    </location>
</feature>
<evidence type="ECO:0000256" key="2">
    <source>
        <dbReference type="ARBA" id="ARBA00004429"/>
    </source>
</evidence>
<dbReference type="SUPFAM" id="SSF47384">
    <property type="entry name" value="Homodimeric domain of signal transducing histidine kinase"/>
    <property type="match status" value="1"/>
</dbReference>
<evidence type="ECO:0000256" key="13">
    <source>
        <dbReference type="ARBA" id="ARBA00023012"/>
    </source>
</evidence>
<dbReference type="InterPro" id="IPR003660">
    <property type="entry name" value="HAMP_dom"/>
</dbReference>
<keyword evidence="10" id="KW-0418">Kinase</keyword>
<dbReference type="GO" id="GO:0000155">
    <property type="term" value="F:phosphorelay sensor kinase activity"/>
    <property type="evidence" value="ECO:0007669"/>
    <property type="project" value="InterPro"/>
</dbReference>
<accession>A0A5R8KFK2</accession>
<dbReference type="InterPro" id="IPR003661">
    <property type="entry name" value="HisK_dim/P_dom"/>
</dbReference>
<dbReference type="EC" id="2.7.13.3" evidence="3"/>
<feature type="domain" description="Histidine kinase" evidence="16">
    <location>
        <begin position="256"/>
        <end position="455"/>
    </location>
</feature>
<dbReference type="SUPFAM" id="SSF55874">
    <property type="entry name" value="ATPase domain of HSP90 chaperone/DNA topoisomerase II/histidine kinase"/>
    <property type="match status" value="1"/>
</dbReference>
<protein>
    <recommendedName>
        <fullName evidence="3">histidine kinase</fullName>
        <ecNumber evidence="3">2.7.13.3</ecNumber>
    </recommendedName>
</protein>
<keyword evidence="5" id="KW-0997">Cell inner membrane</keyword>
<dbReference type="SMART" id="SM00304">
    <property type="entry name" value="HAMP"/>
    <property type="match status" value="1"/>
</dbReference>
<dbReference type="GO" id="GO:0005886">
    <property type="term" value="C:plasma membrane"/>
    <property type="evidence" value="ECO:0007669"/>
    <property type="project" value="UniProtKB-SubCell"/>
</dbReference>
<evidence type="ECO:0000256" key="5">
    <source>
        <dbReference type="ARBA" id="ARBA00022519"/>
    </source>
</evidence>
<evidence type="ECO:0000259" key="16">
    <source>
        <dbReference type="PROSITE" id="PS50109"/>
    </source>
</evidence>
<dbReference type="Gene3D" id="1.10.8.500">
    <property type="entry name" value="HAMP domain in histidine kinase"/>
    <property type="match status" value="1"/>
</dbReference>
<keyword evidence="14 15" id="KW-0472">Membrane</keyword>
<dbReference type="InterPro" id="IPR036097">
    <property type="entry name" value="HisK_dim/P_sf"/>
</dbReference>
<evidence type="ECO:0000259" key="17">
    <source>
        <dbReference type="PROSITE" id="PS50885"/>
    </source>
</evidence>
<dbReference type="InterPro" id="IPR036890">
    <property type="entry name" value="HATPase_C_sf"/>
</dbReference>
<organism evidence="18 19">
    <name type="scientific">Phragmitibacter flavus</name>
    <dbReference type="NCBI Taxonomy" id="2576071"/>
    <lineage>
        <taxon>Bacteria</taxon>
        <taxon>Pseudomonadati</taxon>
        <taxon>Verrucomicrobiota</taxon>
        <taxon>Verrucomicrobiia</taxon>
        <taxon>Verrucomicrobiales</taxon>
        <taxon>Verrucomicrobiaceae</taxon>
        <taxon>Phragmitibacter</taxon>
    </lineage>
</organism>
<reference evidence="18 19" key="1">
    <citation type="submission" date="2019-05" db="EMBL/GenBank/DDBJ databases">
        <title>Verrucobacter flavum gen. nov., sp. nov. a new member of the family Verrucomicrobiaceae.</title>
        <authorList>
            <person name="Szuroczki S."/>
            <person name="Abbaszade G."/>
            <person name="Szabo A."/>
            <person name="Felfoldi T."/>
            <person name="Schumann P."/>
            <person name="Boka K."/>
            <person name="Keki Z."/>
            <person name="Toumi M."/>
            <person name="Toth E."/>
        </authorList>
    </citation>
    <scope>NUCLEOTIDE SEQUENCE [LARGE SCALE GENOMIC DNA]</scope>
    <source>
        <strain evidence="18 19">MG-N-17</strain>
    </source>
</reference>
<dbReference type="Pfam" id="PF02518">
    <property type="entry name" value="HATPase_c"/>
    <property type="match status" value="1"/>
</dbReference>
<dbReference type="CDD" id="cd00082">
    <property type="entry name" value="HisKA"/>
    <property type="match status" value="1"/>
</dbReference>
<evidence type="ECO:0000256" key="10">
    <source>
        <dbReference type="ARBA" id="ARBA00022777"/>
    </source>
</evidence>
<dbReference type="InterPro" id="IPR005467">
    <property type="entry name" value="His_kinase_dom"/>
</dbReference>
<evidence type="ECO:0000256" key="8">
    <source>
        <dbReference type="ARBA" id="ARBA00022692"/>
    </source>
</evidence>
<evidence type="ECO:0000256" key="11">
    <source>
        <dbReference type="ARBA" id="ARBA00022840"/>
    </source>
</evidence>
<evidence type="ECO:0000256" key="4">
    <source>
        <dbReference type="ARBA" id="ARBA00022475"/>
    </source>
</evidence>
<dbReference type="PANTHER" id="PTHR44936">
    <property type="entry name" value="SENSOR PROTEIN CREC"/>
    <property type="match status" value="1"/>
</dbReference>
<dbReference type="PROSITE" id="PS50109">
    <property type="entry name" value="HIS_KIN"/>
    <property type="match status" value="1"/>
</dbReference>
<dbReference type="Pfam" id="PF00512">
    <property type="entry name" value="HisKA"/>
    <property type="match status" value="1"/>
</dbReference>
<dbReference type="OrthoDB" id="9804645at2"/>
<evidence type="ECO:0000256" key="3">
    <source>
        <dbReference type="ARBA" id="ARBA00012438"/>
    </source>
</evidence>
<dbReference type="InterPro" id="IPR004358">
    <property type="entry name" value="Sig_transdc_His_kin-like_C"/>
</dbReference>
<dbReference type="Gene3D" id="3.30.565.10">
    <property type="entry name" value="Histidine kinase-like ATPase, C-terminal domain"/>
    <property type="match status" value="1"/>
</dbReference>
<dbReference type="PROSITE" id="PS50885">
    <property type="entry name" value="HAMP"/>
    <property type="match status" value="1"/>
</dbReference>
<keyword evidence="4" id="KW-1003">Cell membrane</keyword>
<dbReference type="CDD" id="cd06225">
    <property type="entry name" value="HAMP"/>
    <property type="match status" value="1"/>
</dbReference>
<comment type="catalytic activity">
    <reaction evidence="1">
        <text>ATP + protein L-histidine = ADP + protein N-phospho-L-histidine.</text>
        <dbReference type="EC" id="2.7.13.3"/>
    </reaction>
</comment>
<feature type="domain" description="HAMP" evidence="17">
    <location>
        <begin position="196"/>
        <end position="248"/>
    </location>
</feature>
<name>A0A5R8KFK2_9BACT</name>
<evidence type="ECO:0000313" key="18">
    <source>
        <dbReference type="EMBL" id="TLD70369.1"/>
    </source>
</evidence>
<keyword evidence="8 15" id="KW-0812">Transmembrane</keyword>
<keyword evidence="12 15" id="KW-1133">Transmembrane helix</keyword>
<dbReference type="Gene3D" id="1.10.287.130">
    <property type="match status" value="1"/>
</dbReference>
<dbReference type="PRINTS" id="PR00344">
    <property type="entry name" value="BCTRLSENSOR"/>
</dbReference>
<comment type="caution">
    <text evidence="18">The sequence shown here is derived from an EMBL/GenBank/DDBJ whole genome shotgun (WGS) entry which is preliminary data.</text>
</comment>
<keyword evidence="11" id="KW-0067">ATP-binding</keyword>
<evidence type="ECO:0000256" key="14">
    <source>
        <dbReference type="ARBA" id="ARBA00023136"/>
    </source>
</evidence>
<dbReference type="GO" id="GO:0005524">
    <property type="term" value="F:ATP binding"/>
    <property type="evidence" value="ECO:0007669"/>
    <property type="project" value="UniProtKB-KW"/>
</dbReference>
<keyword evidence="7" id="KW-0808">Transferase</keyword>
<dbReference type="PANTHER" id="PTHR44936:SF5">
    <property type="entry name" value="SENSOR HISTIDINE KINASE ENVZ"/>
    <property type="match status" value="1"/>
</dbReference>
<proteinExistence type="predicted"/>
<dbReference type="SMART" id="SM00387">
    <property type="entry name" value="HATPase_c"/>
    <property type="match status" value="1"/>
</dbReference>
<evidence type="ECO:0000256" key="15">
    <source>
        <dbReference type="SAM" id="Phobius"/>
    </source>
</evidence>
<sequence>MSRVWTWMRSLTGQWIMLMLLALLVSQMVFYFIYRAEQARAVLELRRDEVVARAVSVASLVETVQPELYPEILRATNTGVVRFWLEGDDLSEETESWQQKAREQLLKSSRPPAASELVTDSKARWQTMTVENGVVVRMLNLKEWNGFGLVIPVNERLWLHTVYAKPQSVARPPWSYYLSLGITALLLTLVSVLVARRVGRPLQKLTASAESLGRGEEVEPLPEVGADDLRRTAAAFNRMQLRLRRFVEDRTRMMAAISHDLRTPITSMRLRAEFLEDAETREKFIASLDEMKAMTESTLAFARDESATESTRMVDLNALIESLCEDLGAMGWEVSFTPGPERVPWRCRPNALRRALRNVIENAVRYGGRAMVSLEMQIDGLDIVVEDEGPGISAEDRERVFDPFVRLEESRNRHTGGVGLGLSIARSILRSHGGDVRLDEGASGLRVCLHLPGVES</sequence>
<evidence type="ECO:0000256" key="7">
    <source>
        <dbReference type="ARBA" id="ARBA00022679"/>
    </source>
</evidence>
<evidence type="ECO:0000256" key="12">
    <source>
        <dbReference type="ARBA" id="ARBA00022989"/>
    </source>
</evidence>
<keyword evidence="6" id="KW-0597">Phosphoprotein</keyword>
<dbReference type="Proteomes" id="UP000306196">
    <property type="component" value="Unassembled WGS sequence"/>
</dbReference>
<evidence type="ECO:0000256" key="6">
    <source>
        <dbReference type="ARBA" id="ARBA00022553"/>
    </source>
</evidence>
<evidence type="ECO:0000256" key="1">
    <source>
        <dbReference type="ARBA" id="ARBA00000085"/>
    </source>
</evidence>
<dbReference type="AlphaFoldDB" id="A0A5R8KFK2"/>